<reference evidence="1 2" key="1">
    <citation type="journal article" date="2012" name="Genome Biol.">
        <title>Sequencing three crocodilian genomes to illuminate the evolution of archosaurs and amniotes.</title>
        <authorList>
            <person name="St John J.A."/>
            <person name="Braun E.L."/>
            <person name="Isberg S.R."/>
            <person name="Miles L.G."/>
            <person name="Chong A.Y."/>
            <person name="Gongora J."/>
            <person name="Dalzell P."/>
            <person name="Moran C."/>
            <person name="Bed'hom B."/>
            <person name="Abzhanov A."/>
            <person name="Burgess S.C."/>
            <person name="Cooksey A.M."/>
            <person name="Castoe T.A."/>
            <person name="Crawford N.G."/>
            <person name="Densmore L.D."/>
            <person name="Drew J.C."/>
            <person name="Edwards S.V."/>
            <person name="Faircloth B.C."/>
            <person name="Fujita M.K."/>
            <person name="Greenwold M.J."/>
            <person name="Hoffmann F.G."/>
            <person name="Howard J.M."/>
            <person name="Iguchi T."/>
            <person name="Janes D.E."/>
            <person name="Khan S.Y."/>
            <person name="Kohno S."/>
            <person name="de Koning A.J."/>
            <person name="Lance S.L."/>
            <person name="McCarthy F.M."/>
            <person name="McCormack J.E."/>
            <person name="Merchant M.E."/>
            <person name="Peterson D.G."/>
            <person name="Pollock D.D."/>
            <person name="Pourmand N."/>
            <person name="Raney B.J."/>
            <person name="Roessler K.A."/>
            <person name="Sanford J.R."/>
            <person name="Sawyer R.H."/>
            <person name="Schmidt C.J."/>
            <person name="Triplett E.W."/>
            <person name="Tuberville T.D."/>
            <person name="Venegas-Anaya M."/>
            <person name="Howard J.T."/>
            <person name="Jarvis E.D."/>
            <person name="Guillette L.J.Jr."/>
            <person name="Glenn T.C."/>
            <person name="Green R.E."/>
            <person name="Ray D.A."/>
        </authorList>
    </citation>
    <scope>NUCLEOTIDE SEQUENCE [LARGE SCALE GENOMIC DNA]</scope>
    <source>
        <strain evidence="1">KSC_2009_1</strain>
    </source>
</reference>
<organism evidence="1 2">
    <name type="scientific">Alligator mississippiensis</name>
    <name type="common">American alligator</name>
    <dbReference type="NCBI Taxonomy" id="8496"/>
    <lineage>
        <taxon>Eukaryota</taxon>
        <taxon>Metazoa</taxon>
        <taxon>Chordata</taxon>
        <taxon>Craniata</taxon>
        <taxon>Vertebrata</taxon>
        <taxon>Euteleostomi</taxon>
        <taxon>Archelosauria</taxon>
        <taxon>Archosauria</taxon>
        <taxon>Crocodylia</taxon>
        <taxon>Alligatoridae</taxon>
        <taxon>Alligatorinae</taxon>
        <taxon>Alligator</taxon>
    </lineage>
</organism>
<protein>
    <submittedName>
        <fullName evidence="1">Uncharacterized protein</fullName>
    </submittedName>
</protein>
<name>A0A151MR34_ALLMI</name>
<sequence>MRSPVSLAHWPVTRSLQTPPYKFEDPTFGSCAVLGWSGENVLGINGFNTLDCGDNWKKPDSEENQDSRTTFSCWWRNIYGAAICGSYSAASLCPQGLWVKHRAKGQHVLLFSLDFDC</sequence>
<evidence type="ECO:0000313" key="1">
    <source>
        <dbReference type="EMBL" id="KYO26998.1"/>
    </source>
</evidence>
<evidence type="ECO:0000313" key="2">
    <source>
        <dbReference type="Proteomes" id="UP000050525"/>
    </source>
</evidence>
<dbReference type="EMBL" id="AKHW03005461">
    <property type="protein sequence ID" value="KYO26998.1"/>
    <property type="molecule type" value="Genomic_DNA"/>
</dbReference>
<dbReference type="AlphaFoldDB" id="A0A151MR34"/>
<proteinExistence type="predicted"/>
<keyword evidence="2" id="KW-1185">Reference proteome</keyword>
<dbReference type="Proteomes" id="UP000050525">
    <property type="component" value="Unassembled WGS sequence"/>
</dbReference>
<comment type="caution">
    <text evidence="1">The sequence shown here is derived from an EMBL/GenBank/DDBJ whole genome shotgun (WGS) entry which is preliminary data.</text>
</comment>
<accession>A0A151MR34</accession>
<gene>
    <name evidence="1" type="ORF">Y1Q_0019403</name>
</gene>